<dbReference type="AlphaFoldDB" id="A0A5J4P1W4"/>
<comment type="caution">
    <text evidence="1">The sequence shown here is derived from an EMBL/GenBank/DDBJ whole genome shotgun (WGS) entry which is preliminary data.</text>
</comment>
<dbReference type="EMBL" id="QNGE01000098">
    <property type="protein sequence ID" value="KAA3681936.1"/>
    <property type="molecule type" value="Genomic_DNA"/>
</dbReference>
<dbReference type="Proteomes" id="UP000324629">
    <property type="component" value="Unassembled WGS sequence"/>
</dbReference>
<keyword evidence="2" id="KW-1185">Reference proteome</keyword>
<accession>A0A5J4P1W4</accession>
<proteinExistence type="predicted"/>
<name>A0A5J4P1W4_9TREM</name>
<organism evidence="1 2">
    <name type="scientific">Paragonimus westermani</name>
    <dbReference type="NCBI Taxonomy" id="34504"/>
    <lineage>
        <taxon>Eukaryota</taxon>
        <taxon>Metazoa</taxon>
        <taxon>Spiralia</taxon>
        <taxon>Lophotrochozoa</taxon>
        <taxon>Platyhelminthes</taxon>
        <taxon>Trematoda</taxon>
        <taxon>Digenea</taxon>
        <taxon>Plagiorchiida</taxon>
        <taxon>Troglotremata</taxon>
        <taxon>Troglotrematidae</taxon>
        <taxon>Paragonimus</taxon>
    </lineage>
</organism>
<sequence>MNLSTNVFISEKCILLMLKGFRISMVTTRDMGRSSQLSGKHPLNGAAVCVACSRHLLGKFKLTPVQFGESFVCAFASGEWLKQSKTLPVLRSICSFRLSQVIKLLRQILQSLFCFAVRESTIKDLGSLGLFHGGHLDLSTYEAKWSVKYWQTRIDVDMNDLAKMKRAHTELMTIVQGKPRTESVKLMVYRNGDARVLAPRLCVGSSMSGVR</sequence>
<evidence type="ECO:0000313" key="1">
    <source>
        <dbReference type="EMBL" id="KAA3681936.1"/>
    </source>
</evidence>
<reference evidence="1 2" key="1">
    <citation type="journal article" date="2019" name="Gigascience">
        <title>Whole-genome sequence of the oriental lung fluke Paragonimus westermani.</title>
        <authorList>
            <person name="Oey H."/>
            <person name="Zakrzewski M."/>
            <person name="Narain K."/>
            <person name="Devi K.R."/>
            <person name="Agatsuma T."/>
            <person name="Nawaratna S."/>
            <person name="Gobert G.N."/>
            <person name="Jones M.K."/>
            <person name="Ragan M.A."/>
            <person name="McManus D.P."/>
            <person name="Krause L."/>
        </authorList>
    </citation>
    <scope>NUCLEOTIDE SEQUENCE [LARGE SCALE GENOMIC DNA]</scope>
    <source>
        <strain evidence="1 2">IND2009</strain>
    </source>
</reference>
<protein>
    <submittedName>
        <fullName evidence="1">Uncharacterized protein</fullName>
    </submittedName>
</protein>
<gene>
    <name evidence="1" type="ORF">DEA37_0011600</name>
</gene>
<evidence type="ECO:0000313" key="2">
    <source>
        <dbReference type="Proteomes" id="UP000324629"/>
    </source>
</evidence>